<accession>A0A8K0QYJ3</accession>
<gene>
    <name evidence="2" type="ORF">FB567DRAFT_553366</name>
</gene>
<dbReference type="AlphaFoldDB" id="A0A8K0QYJ3"/>
<proteinExistence type="predicted"/>
<evidence type="ECO:0000313" key="2">
    <source>
        <dbReference type="EMBL" id="KAH7075090.1"/>
    </source>
</evidence>
<sequence>MAITGGNTCLCSNNLVGPVVPALGSCTTATIGDVTERGGGSGVLDLWTISITPVTPGTPNPVNPPNSTPNPDNITQTRTLDDHTSYAASANLEGLFGTEWDQKIAMNHIYICR</sequence>
<feature type="region of interest" description="Disordered" evidence="1">
    <location>
        <begin position="55"/>
        <end position="75"/>
    </location>
</feature>
<dbReference type="EMBL" id="JAGMVJ010000020">
    <property type="protein sequence ID" value="KAH7075090.1"/>
    <property type="molecule type" value="Genomic_DNA"/>
</dbReference>
<protein>
    <submittedName>
        <fullName evidence="2">Uncharacterized protein</fullName>
    </submittedName>
</protein>
<dbReference type="Proteomes" id="UP000813461">
    <property type="component" value="Unassembled WGS sequence"/>
</dbReference>
<evidence type="ECO:0000313" key="3">
    <source>
        <dbReference type="Proteomes" id="UP000813461"/>
    </source>
</evidence>
<comment type="caution">
    <text evidence="2">The sequence shown here is derived from an EMBL/GenBank/DDBJ whole genome shotgun (WGS) entry which is preliminary data.</text>
</comment>
<name>A0A8K0QYJ3_9PLEO</name>
<organism evidence="2 3">
    <name type="scientific">Paraphoma chrysanthemicola</name>
    <dbReference type="NCBI Taxonomy" id="798071"/>
    <lineage>
        <taxon>Eukaryota</taxon>
        <taxon>Fungi</taxon>
        <taxon>Dikarya</taxon>
        <taxon>Ascomycota</taxon>
        <taxon>Pezizomycotina</taxon>
        <taxon>Dothideomycetes</taxon>
        <taxon>Pleosporomycetidae</taxon>
        <taxon>Pleosporales</taxon>
        <taxon>Pleosporineae</taxon>
        <taxon>Phaeosphaeriaceae</taxon>
        <taxon>Paraphoma</taxon>
    </lineage>
</organism>
<keyword evidence="3" id="KW-1185">Reference proteome</keyword>
<feature type="compositionally biased region" description="Pro residues" evidence="1">
    <location>
        <begin position="56"/>
        <end position="68"/>
    </location>
</feature>
<reference evidence="2" key="1">
    <citation type="journal article" date="2021" name="Nat. Commun.">
        <title>Genetic determinants of endophytism in the Arabidopsis root mycobiome.</title>
        <authorList>
            <person name="Mesny F."/>
            <person name="Miyauchi S."/>
            <person name="Thiergart T."/>
            <person name="Pickel B."/>
            <person name="Atanasova L."/>
            <person name="Karlsson M."/>
            <person name="Huettel B."/>
            <person name="Barry K.W."/>
            <person name="Haridas S."/>
            <person name="Chen C."/>
            <person name="Bauer D."/>
            <person name="Andreopoulos W."/>
            <person name="Pangilinan J."/>
            <person name="LaButti K."/>
            <person name="Riley R."/>
            <person name="Lipzen A."/>
            <person name="Clum A."/>
            <person name="Drula E."/>
            <person name="Henrissat B."/>
            <person name="Kohler A."/>
            <person name="Grigoriev I.V."/>
            <person name="Martin F.M."/>
            <person name="Hacquard S."/>
        </authorList>
    </citation>
    <scope>NUCLEOTIDE SEQUENCE</scope>
    <source>
        <strain evidence="2">MPI-SDFR-AT-0120</strain>
    </source>
</reference>
<evidence type="ECO:0000256" key="1">
    <source>
        <dbReference type="SAM" id="MobiDB-lite"/>
    </source>
</evidence>